<dbReference type="VEuPathDB" id="CryptoDB:Vbra_17650"/>
<dbReference type="PANTHER" id="PTHR24216">
    <property type="entry name" value="PAXILLIN-RELATED"/>
    <property type="match status" value="1"/>
</dbReference>
<evidence type="ECO:0000313" key="2">
    <source>
        <dbReference type="EMBL" id="CEM28160.1"/>
    </source>
</evidence>
<gene>
    <name evidence="2" type="ORF">Vbra_17650</name>
</gene>
<feature type="compositionally biased region" description="Polar residues" evidence="1">
    <location>
        <begin position="578"/>
        <end position="590"/>
    </location>
</feature>
<feature type="compositionally biased region" description="Pro residues" evidence="1">
    <location>
        <begin position="1341"/>
        <end position="1354"/>
    </location>
</feature>
<dbReference type="PANTHER" id="PTHR24216:SF65">
    <property type="entry name" value="PAXILLIN-LIKE PROTEIN 1"/>
    <property type="match status" value="1"/>
</dbReference>
<protein>
    <submittedName>
        <fullName evidence="2">Uncharacterized protein</fullName>
    </submittedName>
</protein>
<feature type="compositionally biased region" description="Low complexity" evidence="1">
    <location>
        <begin position="1309"/>
        <end position="1327"/>
    </location>
</feature>
<proteinExistence type="predicted"/>
<keyword evidence="3" id="KW-1185">Reference proteome</keyword>
<dbReference type="PhylomeDB" id="A0A0G4GF45"/>
<dbReference type="Proteomes" id="UP000041254">
    <property type="component" value="Unassembled WGS sequence"/>
</dbReference>
<feature type="region of interest" description="Disordered" evidence="1">
    <location>
        <begin position="518"/>
        <end position="538"/>
    </location>
</feature>
<feature type="region of interest" description="Disordered" evidence="1">
    <location>
        <begin position="575"/>
        <end position="649"/>
    </location>
</feature>
<dbReference type="InParanoid" id="A0A0G4GF45"/>
<evidence type="ECO:0000256" key="1">
    <source>
        <dbReference type="SAM" id="MobiDB-lite"/>
    </source>
</evidence>
<accession>A0A0G4GF45</accession>
<sequence length="1549" mass="166785">MASEAHLQRVLSVKMWRFLVTLIEDIANQLDADFASFVQAIKAMRPSARSPSNQPTRQPSATRLPIFPPDIDPAQLVLQHSPSPYHRFAGARLLPADGLMRLLELFRVDKGPITAAGSYTWDMFLDEYLAADCALGEGEGHKRPGSFTVSGATGSLAALNGSYVIRPTAEEQTTLVAPPDGALAYVGEGIVFERLVAPTDETTPVDTRVVWVAYEPATAQRSAPRLLAVGPGRNGLPFGSFPTHPAVSSPAFETEQFYTVEGAQLVPIDPIYITAALPLDFYVPRSRFDPTTLEVDPILSMPSRASIACAAIGDYLDALPGSDTQPVAYYLLDCVVKRLPRSVYDPEPLFPDLPTCQPVPVSKRPLLVRDGEADIRRGPWGLMRLSDDAARRPFTQWPTIALVSLMGAGGSVDEPFKGGLVAVVRSELTSSTTCMGGCGARPDVGRPAGDMPLVHTVGGTTAEQDLEYLRTTKGVWTCWGDSLDKLVCGNCWNERIWGMTRSLLSSFIADLAERDDDASSADASGAGGDAGLTTRPNTSGIATSSARLLLAASPMSASGIQQGISAASASAAAPSIPLTTQRQQPDTGQADTGPAASSASEAGPVPAKDMSTAMPPSMPPQDTARDETTLCHASSPEAGGDPVGMKEGSKAVPQASSAAMDASGSVSIESAYGNTQYVRDRLTREGPWECGVDLRAVFEELAQKFTDSPFGPVFRLKRIIVRQVLECVQLDQLSEALTNVGSIRPLEETAAILHEEARLIWGSVQYQTLFSHLVWFTIMMVFKVIAAQMEGDGVAFVKAMQDIRRRIQEQGASSTADATLPPLPAAGDNFYDFARQAVATLTQQGPPDYTYVETHLRTLVDAVATADPIRDLLFFFHLAQGPLKSPTQGGTEGESAWHATYRGYFDQCRIVAPTGGRRHGSFAVSGAPVINGTYLLRPTEEEQKTLLWTHPETIAYVGKKMVFERLVYPQADGNMGGLWMAHSPSTADRTRVRIIAFGPFKDDSVSSRNPLLSHPAAANPAFETSEWFAVDQEGHISRLDGVKMTTTLPLTFHVLRSFLDKMSGAMADFDIKVRMWADTAEPLESLYDYYTHYLAEREVSKGAAFPMAFYLDAQVMERLPPSARHKGRLTDAGQSPPGYACVSDAETILVETGNIRLADEYVTKAFTEWPFAAVLALLATGSADSHCTGGLVYVLRAESRTQTCCRCGEPCAGSSGGPVDTIPLTHTLPNDNLMDDAMVESERRYIRAAPAGLCVQSAIGSLMCGPCALDRFESAYPTRPDRTPVDVLGTLSSLLSPPSDAQTVPSPQPNSASSSSTPSRTSPATSSIFRGIFTAKDKTKPTPPKPTPTTPKPKPTSTQPSTPPIAASTVTVDTSSHEGDVEPSREFLAIVKALLLHKRGERDTNQCDATPAREERRAGIGRASAAAVDVIPPVLTFYVPRSALDDSTHKPKVVLVRDMDEPMACESLDDYYTHYLAEREVSNGAAFPMAFYLDAKVMAGERLPLSARHKERLISAAKRGRKRRLVVFGSATPRQYSLTEVGCGCLTST</sequence>
<evidence type="ECO:0000313" key="3">
    <source>
        <dbReference type="Proteomes" id="UP000041254"/>
    </source>
</evidence>
<feature type="compositionally biased region" description="Low complexity" evidence="1">
    <location>
        <begin position="594"/>
        <end position="607"/>
    </location>
</feature>
<dbReference type="EMBL" id="CDMY01000646">
    <property type="protein sequence ID" value="CEM28160.1"/>
    <property type="molecule type" value="Genomic_DNA"/>
</dbReference>
<feature type="region of interest" description="Disordered" evidence="1">
    <location>
        <begin position="1276"/>
        <end position="1383"/>
    </location>
</feature>
<reference evidence="2 3" key="1">
    <citation type="submission" date="2014-11" db="EMBL/GenBank/DDBJ databases">
        <authorList>
            <person name="Zhu J."/>
            <person name="Qi W."/>
            <person name="Song R."/>
        </authorList>
    </citation>
    <scope>NUCLEOTIDE SEQUENCE [LARGE SCALE GENOMIC DNA]</scope>
</reference>
<name>A0A0G4GF45_VITBC</name>
<organism evidence="2 3">
    <name type="scientific">Vitrella brassicaformis (strain CCMP3155)</name>
    <dbReference type="NCBI Taxonomy" id="1169540"/>
    <lineage>
        <taxon>Eukaryota</taxon>
        <taxon>Sar</taxon>
        <taxon>Alveolata</taxon>
        <taxon>Colpodellida</taxon>
        <taxon>Vitrellaceae</taxon>
        <taxon>Vitrella</taxon>
    </lineage>
</organism>